<accession>A0A4R1EXZ0</accession>
<dbReference type="OrthoDB" id="9784461at2"/>
<reference evidence="7 8" key="1">
    <citation type="submission" date="2019-03" db="EMBL/GenBank/DDBJ databases">
        <title>Genomic Encyclopedia of Type Strains, Phase IV (KMG-IV): sequencing the most valuable type-strain genomes for metagenomic binning, comparative biology and taxonomic classification.</title>
        <authorList>
            <person name="Goeker M."/>
        </authorList>
    </citation>
    <scope>NUCLEOTIDE SEQUENCE [LARGE SCALE GENOMIC DNA]</scope>
    <source>
        <strain evidence="7 8">DSM 24830</strain>
    </source>
</reference>
<dbReference type="Pfam" id="PF22740">
    <property type="entry name" value="PapZ_C"/>
    <property type="match status" value="1"/>
</dbReference>
<organism evidence="7 8">
    <name type="scientific">Cocleimonas flava</name>
    <dbReference type="NCBI Taxonomy" id="634765"/>
    <lineage>
        <taxon>Bacteria</taxon>
        <taxon>Pseudomonadati</taxon>
        <taxon>Pseudomonadota</taxon>
        <taxon>Gammaproteobacteria</taxon>
        <taxon>Thiotrichales</taxon>
        <taxon>Thiotrichaceae</taxon>
        <taxon>Cocleimonas</taxon>
    </lineage>
</organism>
<gene>
    <name evidence="7" type="ORF">EV695_1250</name>
</gene>
<comment type="caution">
    <text evidence="7">The sequence shown here is derived from an EMBL/GenBank/DDBJ whole genome shotgun (WGS) entry which is preliminary data.</text>
</comment>
<evidence type="ECO:0000256" key="3">
    <source>
        <dbReference type="ARBA" id="ARBA00023134"/>
    </source>
</evidence>
<dbReference type="EMBL" id="SMFQ01000003">
    <property type="protein sequence ID" value="TCJ86756.1"/>
    <property type="molecule type" value="Genomic_DNA"/>
</dbReference>
<dbReference type="RefSeq" id="WP_131905091.1">
    <property type="nucleotide sequence ID" value="NZ_BAAAFU010000004.1"/>
</dbReference>
<evidence type="ECO:0000313" key="7">
    <source>
        <dbReference type="EMBL" id="TCJ86756.1"/>
    </source>
</evidence>
<proteinExistence type="inferred from homology"/>
<dbReference type="GO" id="GO:0005524">
    <property type="term" value="F:ATP binding"/>
    <property type="evidence" value="ECO:0007669"/>
    <property type="project" value="UniProtKB-UniRule"/>
</dbReference>
<keyword evidence="1 4" id="KW-0547">Nucleotide-binding</keyword>
<dbReference type="Gene3D" id="3.40.50.300">
    <property type="entry name" value="P-loop containing nucleotide triphosphate hydrolases"/>
    <property type="match status" value="1"/>
</dbReference>
<keyword evidence="8" id="KW-1185">Reference proteome</keyword>
<dbReference type="SUPFAM" id="SSF52540">
    <property type="entry name" value="P-loop containing nucleoside triphosphate hydrolases"/>
    <property type="match status" value="1"/>
</dbReference>
<dbReference type="HAMAP" id="MF_00636">
    <property type="entry name" value="RapZ_like"/>
    <property type="match status" value="1"/>
</dbReference>
<dbReference type="NCBIfam" id="NF003828">
    <property type="entry name" value="PRK05416.1"/>
    <property type="match status" value="1"/>
</dbReference>
<dbReference type="InterPro" id="IPR053931">
    <property type="entry name" value="RapZ_C"/>
</dbReference>
<feature type="domain" description="RapZ-like N-terminal" evidence="5">
    <location>
        <begin position="1"/>
        <end position="154"/>
    </location>
</feature>
<feature type="binding site" evidence="4">
    <location>
        <begin position="57"/>
        <end position="60"/>
    </location>
    <ligand>
        <name>GTP</name>
        <dbReference type="ChEBI" id="CHEBI:37565"/>
    </ligand>
</feature>
<feature type="binding site" evidence="4">
    <location>
        <begin position="8"/>
        <end position="15"/>
    </location>
    <ligand>
        <name>ATP</name>
        <dbReference type="ChEBI" id="CHEBI:30616"/>
    </ligand>
</feature>
<dbReference type="AlphaFoldDB" id="A0A4R1EXZ0"/>
<evidence type="ECO:0000256" key="4">
    <source>
        <dbReference type="HAMAP-Rule" id="MF_00636"/>
    </source>
</evidence>
<name>A0A4R1EXZ0_9GAMM</name>
<dbReference type="InterPro" id="IPR053930">
    <property type="entry name" value="RapZ-like_N"/>
</dbReference>
<dbReference type="Pfam" id="PF03668">
    <property type="entry name" value="RapZ-like_N"/>
    <property type="match status" value="1"/>
</dbReference>
<dbReference type="PANTHER" id="PTHR30448:SF0">
    <property type="entry name" value="RNASE ADAPTER PROTEIN RAPZ"/>
    <property type="match status" value="1"/>
</dbReference>
<evidence type="ECO:0000256" key="2">
    <source>
        <dbReference type="ARBA" id="ARBA00022840"/>
    </source>
</evidence>
<keyword evidence="3 4" id="KW-0342">GTP-binding</keyword>
<dbReference type="GO" id="GO:0005525">
    <property type="term" value="F:GTP binding"/>
    <property type="evidence" value="ECO:0007669"/>
    <property type="project" value="UniProtKB-UniRule"/>
</dbReference>
<evidence type="ECO:0000259" key="5">
    <source>
        <dbReference type="Pfam" id="PF03668"/>
    </source>
</evidence>
<dbReference type="PANTHER" id="PTHR30448">
    <property type="entry name" value="RNASE ADAPTER PROTEIN RAPZ"/>
    <property type="match status" value="1"/>
</dbReference>
<dbReference type="InterPro" id="IPR005337">
    <property type="entry name" value="RapZ-like"/>
</dbReference>
<evidence type="ECO:0000256" key="1">
    <source>
        <dbReference type="ARBA" id="ARBA00022741"/>
    </source>
</evidence>
<sequence length="282" mass="32796">MHIIIVSGMSGAGKTQVLHTLEDQGYYCIDNLPLELFENVFETERLLKHQKIAVGVDIRSGKKYLKKLPEMVTKLKRKFKTDVIYLYAGKSVLIKRYDETRRKHPLSSPDTTLRDAILKEYDLIEPIRVIADIQIDTSTTNIYELASKITSRVSNTQHQSLSLMFQSFGFKHGTPRDSDYLFDVRCLPNPYWIHDLRPYTGLDKEVSEWLSSHELVNEMENDLKYFIEKWIPKIISSQRAYLTISIGCTGGHHRSVYLIEKLAKHFETIYKDSVIVQHRELD</sequence>
<evidence type="ECO:0000259" key="6">
    <source>
        <dbReference type="Pfam" id="PF22740"/>
    </source>
</evidence>
<dbReference type="InterPro" id="IPR027417">
    <property type="entry name" value="P-loop_NTPase"/>
</dbReference>
<dbReference type="PIRSF" id="PIRSF005052">
    <property type="entry name" value="P-loopkin"/>
    <property type="match status" value="1"/>
</dbReference>
<feature type="domain" description="RapZ C-terminal" evidence="6">
    <location>
        <begin position="162"/>
        <end position="281"/>
    </location>
</feature>
<dbReference type="Proteomes" id="UP000294887">
    <property type="component" value="Unassembled WGS sequence"/>
</dbReference>
<protein>
    <submittedName>
        <fullName evidence="7">UPF0042 nucleotide-binding protein</fullName>
    </submittedName>
</protein>
<evidence type="ECO:0000313" key="8">
    <source>
        <dbReference type="Proteomes" id="UP000294887"/>
    </source>
</evidence>
<keyword evidence="2 4" id="KW-0067">ATP-binding</keyword>